<dbReference type="AlphaFoldDB" id="A0A1M7SB56"/>
<evidence type="ECO:0000313" key="8">
    <source>
        <dbReference type="Proteomes" id="UP000184066"/>
    </source>
</evidence>
<dbReference type="InterPro" id="IPR036505">
    <property type="entry name" value="Amidase/PGRP_sf"/>
</dbReference>
<comment type="catalytic activity">
    <reaction evidence="1">
        <text>Hydrolyzes the link between N-acetylmuramoyl residues and L-amino acid residues in certain cell-wall glycopeptides.</text>
        <dbReference type="EC" id="3.5.1.28"/>
    </reaction>
</comment>
<dbReference type="PANTHER" id="PTHR30417">
    <property type="entry name" value="N-ACETYLMURAMOYL-L-ALANINE AMIDASE AMID"/>
    <property type="match status" value="1"/>
</dbReference>
<evidence type="ECO:0000256" key="5">
    <source>
        <dbReference type="SAM" id="MobiDB-lite"/>
    </source>
</evidence>
<reference evidence="7 8" key="1">
    <citation type="submission" date="2016-12" db="EMBL/GenBank/DDBJ databases">
        <authorList>
            <person name="Song W.-J."/>
            <person name="Kurnit D.M."/>
        </authorList>
    </citation>
    <scope>NUCLEOTIDE SEQUENCE [LARGE SCALE GENOMIC DNA]</scope>
    <source>
        <strain evidence="7 8">CGMCC 1.10808</strain>
    </source>
</reference>
<dbReference type="EMBL" id="FRDL01000002">
    <property type="protein sequence ID" value="SHN55746.1"/>
    <property type="molecule type" value="Genomic_DNA"/>
</dbReference>
<dbReference type="GO" id="GO:0009254">
    <property type="term" value="P:peptidoglycan turnover"/>
    <property type="evidence" value="ECO:0007669"/>
    <property type="project" value="TreeGrafter"/>
</dbReference>
<dbReference type="EC" id="3.5.1.28" evidence="2"/>
<keyword evidence="3" id="KW-0378">Hydrolase</keyword>
<sequence length="242" mass="25877">MSLAIAHLPSPNHGPRRGAAAPDMAVLHHTAMERLEDALARLRDPAAEVSAHYVIARDGRIFALVPEERRAWHAGVSFWAGERDVNSRSIGIELDHPGPLAGAPPYFAPQMLALERLLADIMARWGIVPSRVVGHSDVAPGRKSDPGPKFDWRRLALRGLALWSDADGAGRRDDPEANRAAILRAAARLGYAPPADAAQEAALMRALQLRFAPHALGAPPGPLLAARLEEVAEQAQGPAPPA</sequence>
<evidence type="ECO:0000313" key="7">
    <source>
        <dbReference type="EMBL" id="SHN55746.1"/>
    </source>
</evidence>
<evidence type="ECO:0000256" key="4">
    <source>
        <dbReference type="ARBA" id="ARBA00023316"/>
    </source>
</evidence>
<dbReference type="SMART" id="SM00644">
    <property type="entry name" value="Ami_2"/>
    <property type="match status" value="1"/>
</dbReference>
<dbReference type="GO" id="GO:0008745">
    <property type="term" value="F:N-acetylmuramoyl-L-alanine amidase activity"/>
    <property type="evidence" value="ECO:0007669"/>
    <property type="project" value="UniProtKB-EC"/>
</dbReference>
<dbReference type="GO" id="GO:0019867">
    <property type="term" value="C:outer membrane"/>
    <property type="evidence" value="ECO:0007669"/>
    <property type="project" value="TreeGrafter"/>
</dbReference>
<dbReference type="Gene3D" id="3.40.80.10">
    <property type="entry name" value="Peptidoglycan recognition protein-like"/>
    <property type="match status" value="1"/>
</dbReference>
<evidence type="ECO:0000259" key="6">
    <source>
        <dbReference type="SMART" id="SM00644"/>
    </source>
</evidence>
<dbReference type="OrthoDB" id="9794842at2"/>
<evidence type="ECO:0000256" key="3">
    <source>
        <dbReference type="ARBA" id="ARBA00022801"/>
    </source>
</evidence>
<feature type="domain" description="N-acetylmuramoyl-L-alanine amidase" evidence="6">
    <location>
        <begin position="10"/>
        <end position="147"/>
    </location>
</feature>
<accession>A0A1M7SB56</accession>
<dbReference type="PANTHER" id="PTHR30417:SF1">
    <property type="entry name" value="N-ACETYLMURAMOYL-L-ALANINE AMIDASE AMID"/>
    <property type="match status" value="1"/>
</dbReference>
<gene>
    <name evidence="7" type="ORF">SAMN05216200_102170</name>
</gene>
<evidence type="ECO:0000256" key="2">
    <source>
        <dbReference type="ARBA" id="ARBA00011901"/>
    </source>
</evidence>
<keyword evidence="8" id="KW-1185">Reference proteome</keyword>
<dbReference type="GO" id="GO:0009253">
    <property type="term" value="P:peptidoglycan catabolic process"/>
    <property type="evidence" value="ECO:0007669"/>
    <property type="project" value="InterPro"/>
</dbReference>
<dbReference type="CDD" id="cd06583">
    <property type="entry name" value="PGRP"/>
    <property type="match status" value="1"/>
</dbReference>
<evidence type="ECO:0000256" key="1">
    <source>
        <dbReference type="ARBA" id="ARBA00001561"/>
    </source>
</evidence>
<dbReference type="Proteomes" id="UP000184066">
    <property type="component" value="Unassembled WGS sequence"/>
</dbReference>
<name>A0A1M7SB56_9RHOB</name>
<dbReference type="GO" id="GO:0071555">
    <property type="term" value="P:cell wall organization"/>
    <property type="evidence" value="ECO:0007669"/>
    <property type="project" value="UniProtKB-KW"/>
</dbReference>
<proteinExistence type="predicted"/>
<feature type="region of interest" description="Disordered" evidence="5">
    <location>
        <begin position="1"/>
        <end position="20"/>
    </location>
</feature>
<dbReference type="Pfam" id="PF01510">
    <property type="entry name" value="Amidase_2"/>
    <property type="match status" value="1"/>
</dbReference>
<dbReference type="RefSeq" id="WP_072746250.1">
    <property type="nucleotide sequence ID" value="NZ_FOHL01000003.1"/>
</dbReference>
<dbReference type="SUPFAM" id="SSF55846">
    <property type="entry name" value="N-acetylmuramoyl-L-alanine amidase-like"/>
    <property type="match status" value="1"/>
</dbReference>
<organism evidence="7 8">
    <name type="scientific">Oceanicella actignis</name>
    <dbReference type="NCBI Taxonomy" id="1189325"/>
    <lineage>
        <taxon>Bacteria</taxon>
        <taxon>Pseudomonadati</taxon>
        <taxon>Pseudomonadota</taxon>
        <taxon>Alphaproteobacteria</taxon>
        <taxon>Rhodobacterales</taxon>
        <taxon>Paracoccaceae</taxon>
        <taxon>Oceanicella</taxon>
    </lineage>
</organism>
<protein>
    <recommendedName>
        <fullName evidence="2">N-acetylmuramoyl-L-alanine amidase</fullName>
        <ecNumber evidence="2">3.5.1.28</ecNumber>
    </recommendedName>
</protein>
<dbReference type="STRING" id="1189325.SAMN04488119_103338"/>
<dbReference type="InterPro" id="IPR002502">
    <property type="entry name" value="Amidase_domain"/>
</dbReference>
<dbReference type="InterPro" id="IPR051206">
    <property type="entry name" value="NAMLAA_amidase_2"/>
</dbReference>
<keyword evidence="4" id="KW-0961">Cell wall biogenesis/degradation</keyword>